<dbReference type="EMBL" id="SZUA01000003">
    <property type="protein sequence ID" value="TKR29651.1"/>
    <property type="molecule type" value="Genomic_DNA"/>
</dbReference>
<feature type="transmembrane region" description="Helical" evidence="6">
    <location>
        <begin position="91"/>
        <end position="110"/>
    </location>
</feature>
<evidence type="ECO:0000313" key="8">
    <source>
        <dbReference type="EMBL" id="TKR29651.1"/>
    </source>
</evidence>
<feature type="transmembrane region" description="Helical" evidence="6">
    <location>
        <begin position="204"/>
        <end position="228"/>
    </location>
</feature>
<comment type="caution">
    <text evidence="8">The sequence shown here is derived from an EMBL/GenBank/DDBJ whole genome shotgun (WGS) entry which is preliminary data.</text>
</comment>
<dbReference type="Proteomes" id="UP000308707">
    <property type="component" value="Unassembled WGS sequence"/>
</dbReference>
<evidence type="ECO:0000256" key="6">
    <source>
        <dbReference type="SAM" id="Phobius"/>
    </source>
</evidence>
<evidence type="ECO:0000256" key="5">
    <source>
        <dbReference type="ARBA" id="ARBA00023136"/>
    </source>
</evidence>
<dbReference type="InterPro" id="IPR000620">
    <property type="entry name" value="EamA_dom"/>
</dbReference>
<dbReference type="Gene3D" id="1.10.3730.20">
    <property type="match status" value="1"/>
</dbReference>
<dbReference type="InterPro" id="IPR050638">
    <property type="entry name" value="AA-Vitamin_Transporters"/>
</dbReference>
<organism evidence="8 9">
    <name type="scientific">Luteimonas gilva</name>
    <dbReference type="NCBI Taxonomy" id="2572684"/>
    <lineage>
        <taxon>Bacteria</taxon>
        <taxon>Pseudomonadati</taxon>
        <taxon>Pseudomonadota</taxon>
        <taxon>Gammaproteobacteria</taxon>
        <taxon>Lysobacterales</taxon>
        <taxon>Lysobacteraceae</taxon>
        <taxon>Luteimonas</taxon>
    </lineage>
</organism>
<keyword evidence="3 6" id="KW-0812">Transmembrane</keyword>
<feature type="transmembrane region" description="Helical" evidence="6">
    <location>
        <begin position="59"/>
        <end position="79"/>
    </location>
</feature>
<evidence type="ECO:0000313" key="9">
    <source>
        <dbReference type="Proteomes" id="UP000308707"/>
    </source>
</evidence>
<comment type="subcellular location">
    <subcellularLocation>
        <location evidence="1">Membrane</location>
        <topology evidence="1">Multi-pass membrane protein</topology>
    </subcellularLocation>
</comment>
<name>A0A4U5JM89_9GAMM</name>
<feature type="transmembrane region" description="Helical" evidence="6">
    <location>
        <begin position="172"/>
        <end position="192"/>
    </location>
</feature>
<protein>
    <submittedName>
        <fullName evidence="8">DMT family transporter</fullName>
    </submittedName>
</protein>
<reference evidence="8 9" key="1">
    <citation type="submission" date="2019-04" db="EMBL/GenBank/DDBJ databases">
        <title>Reference strain of H23.</title>
        <authorList>
            <person name="Luo X."/>
        </authorList>
    </citation>
    <scope>NUCLEOTIDE SEQUENCE [LARGE SCALE GENOMIC DNA]</scope>
    <source>
        <strain evidence="8 9">H23</strain>
    </source>
</reference>
<dbReference type="SUPFAM" id="SSF103481">
    <property type="entry name" value="Multidrug resistance efflux transporter EmrE"/>
    <property type="match status" value="2"/>
</dbReference>
<keyword evidence="4 6" id="KW-1133">Transmembrane helix</keyword>
<evidence type="ECO:0000259" key="7">
    <source>
        <dbReference type="Pfam" id="PF00892"/>
    </source>
</evidence>
<accession>A0A4U5JM89</accession>
<keyword evidence="5 6" id="KW-0472">Membrane</keyword>
<feature type="transmembrane region" description="Helical" evidence="6">
    <location>
        <begin position="263"/>
        <end position="280"/>
    </location>
</feature>
<evidence type="ECO:0000256" key="4">
    <source>
        <dbReference type="ARBA" id="ARBA00022989"/>
    </source>
</evidence>
<dbReference type="AlphaFoldDB" id="A0A4U5JM89"/>
<feature type="transmembrane region" description="Helical" evidence="6">
    <location>
        <begin position="117"/>
        <end position="136"/>
    </location>
</feature>
<feature type="domain" description="EamA" evidence="7">
    <location>
        <begin position="7"/>
        <end position="131"/>
    </location>
</feature>
<evidence type="ECO:0000256" key="1">
    <source>
        <dbReference type="ARBA" id="ARBA00004141"/>
    </source>
</evidence>
<dbReference type="GO" id="GO:0016020">
    <property type="term" value="C:membrane"/>
    <property type="evidence" value="ECO:0007669"/>
    <property type="project" value="UniProtKB-SubCell"/>
</dbReference>
<evidence type="ECO:0000256" key="2">
    <source>
        <dbReference type="ARBA" id="ARBA00007362"/>
    </source>
</evidence>
<keyword evidence="9" id="KW-1185">Reference proteome</keyword>
<dbReference type="InterPro" id="IPR037185">
    <property type="entry name" value="EmrE-like"/>
</dbReference>
<proteinExistence type="inferred from homology"/>
<feature type="transmembrane region" description="Helical" evidence="6">
    <location>
        <begin position="7"/>
        <end position="27"/>
    </location>
</feature>
<evidence type="ECO:0000256" key="3">
    <source>
        <dbReference type="ARBA" id="ARBA00022692"/>
    </source>
</evidence>
<comment type="similarity">
    <text evidence="2">Belongs to the EamA transporter family.</text>
</comment>
<feature type="transmembrane region" description="Helical" evidence="6">
    <location>
        <begin position="240"/>
        <end position="257"/>
    </location>
</feature>
<feature type="domain" description="EamA" evidence="7">
    <location>
        <begin position="144"/>
        <end position="279"/>
    </location>
</feature>
<feature type="transmembrane region" description="Helical" evidence="6">
    <location>
        <begin position="142"/>
        <end position="160"/>
    </location>
</feature>
<dbReference type="PANTHER" id="PTHR32322">
    <property type="entry name" value="INNER MEMBRANE TRANSPORTER"/>
    <property type="match status" value="1"/>
</dbReference>
<dbReference type="OrthoDB" id="7158585at2"/>
<dbReference type="Pfam" id="PF00892">
    <property type="entry name" value="EamA"/>
    <property type="match status" value="2"/>
</dbReference>
<feature type="transmembrane region" description="Helical" evidence="6">
    <location>
        <begin position="33"/>
        <end position="52"/>
    </location>
</feature>
<sequence length="295" mass="31332">MSSRDLFYLLVICIAWAGSFLASGYGLQQIPPMMFAALRLGLLALVLIPFIKRPPAGQWPLLLALGLCNGTLNFALSLWSIRLAGDLSSPAIIQQCYVPMSALLAWLLLGERFGWRTALAIGVSFAGVLVLGFDPIVLDRPLSLALMLGSGFVLALGTIVTRKLQGLDAISAQGWTAAIGVLPLLFASLIFEPGATTAVVRADAWAWVSVVYASLISSLLGYGLYYVLVQRHPVAQITPYLLLSPVLAVGLGIAFWGDRPGPKLLIGGAMVLGGVLLIALRTRAKARTPAPAKEI</sequence>
<dbReference type="PANTHER" id="PTHR32322:SF2">
    <property type="entry name" value="EAMA DOMAIN-CONTAINING PROTEIN"/>
    <property type="match status" value="1"/>
</dbReference>
<gene>
    <name evidence="8" type="ORF">FCE95_16135</name>
</gene>
<dbReference type="RefSeq" id="WP_137268054.1">
    <property type="nucleotide sequence ID" value="NZ_SZUA01000003.1"/>
</dbReference>